<dbReference type="Gene3D" id="1.10.10.60">
    <property type="entry name" value="Homeodomain-like"/>
    <property type="match status" value="1"/>
</dbReference>
<evidence type="ECO:0000256" key="6">
    <source>
        <dbReference type="SAM" id="MobiDB-lite"/>
    </source>
</evidence>
<feature type="compositionally biased region" description="Low complexity" evidence="6">
    <location>
        <begin position="399"/>
        <end position="412"/>
    </location>
</feature>
<dbReference type="CDD" id="cd00009">
    <property type="entry name" value="AAA"/>
    <property type="match status" value="1"/>
</dbReference>
<dbReference type="InterPro" id="IPR008984">
    <property type="entry name" value="SMAD_FHA_dom_sf"/>
</dbReference>
<dbReference type="InterPro" id="IPR009057">
    <property type="entry name" value="Homeodomain-like_sf"/>
</dbReference>
<dbReference type="EMBL" id="FOIJ01000006">
    <property type="protein sequence ID" value="SET98782.1"/>
    <property type="molecule type" value="Genomic_DNA"/>
</dbReference>
<feature type="compositionally biased region" description="Pro residues" evidence="6">
    <location>
        <begin position="389"/>
        <end position="398"/>
    </location>
</feature>
<dbReference type="InterPro" id="IPR025943">
    <property type="entry name" value="Sigma_54_int_dom_ATP-bd_2"/>
</dbReference>
<dbReference type="InterPro" id="IPR002197">
    <property type="entry name" value="HTH_Fis"/>
</dbReference>
<dbReference type="SUPFAM" id="SSF49879">
    <property type="entry name" value="SMAD/FHA domain"/>
    <property type="match status" value="1"/>
</dbReference>
<dbReference type="AlphaFoldDB" id="A0A1I0INS6"/>
<gene>
    <name evidence="9" type="ORF">SAMN05443639_106183</name>
</gene>
<dbReference type="InterPro" id="IPR002078">
    <property type="entry name" value="Sigma_54_int"/>
</dbReference>
<dbReference type="SMART" id="SM00382">
    <property type="entry name" value="AAA"/>
    <property type="match status" value="1"/>
</dbReference>
<feature type="domain" description="FHA" evidence="7">
    <location>
        <begin position="29"/>
        <end position="78"/>
    </location>
</feature>
<sequence length="461" mass="48667">MGERPGQYRLLVVEGTTSSLVDLPPQGILLVGRAPEADIPLTDRSASRRHARLFVEGGGVRVADLESHNGVRVNGQAVSQVHPLQPGDVVSLGEVQLVLYAGAGGAARAPSVSGGSPAQAEELVLGERVIVVADPALHRLYGLIRRLAASELPVLILGETGAGKENAAFSLHHWSRRSAKPFVAINCATIAESLAESELFGHEKGAFTGASAAKPGLLETANGGTVFLDEVGELPLASQAKLLRALETRRILRVGSTQEREIDIRIVAATHRHLENEVEAGRFRKDLFFRLGAASVVLPPLRDRPGEVEVLARRFLAEACGAQARPAPALSAACLEALSRYDWPGNVRELKNAMGYVAATVAEATVEPAHLPERILTALQAPARTGAAPPTPPAPVPGPSAGASPSAPGPRFAPLAEELRALERERMAEALRATGGVKVRAAELLGMPLRTFTLKCKQYGL</sequence>
<dbReference type="SMART" id="SM00240">
    <property type="entry name" value="FHA"/>
    <property type="match status" value="1"/>
</dbReference>
<proteinExistence type="predicted"/>
<dbReference type="InterPro" id="IPR027417">
    <property type="entry name" value="P-loop_NTPase"/>
</dbReference>
<dbReference type="PROSITE" id="PS50006">
    <property type="entry name" value="FHA_DOMAIN"/>
    <property type="match status" value="1"/>
</dbReference>
<dbReference type="Gene3D" id="2.60.200.20">
    <property type="match status" value="1"/>
</dbReference>
<keyword evidence="5" id="KW-0804">Transcription</keyword>
<organism evidence="9 10">
    <name type="scientific">Stigmatella erecta</name>
    <dbReference type="NCBI Taxonomy" id="83460"/>
    <lineage>
        <taxon>Bacteria</taxon>
        <taxon>Pseudomonadati</taxon>
        <taxon>Myxococcota</taxon>
        <taxon>Myxococcia</taxon>
        <taxon>Myxococcales</taxon>
        <taxon>Cystobacterineae</taxon>
        <taxon>Archangiaceae</taxon>
        <taxon>Stigmatella</taxon>
    </lineage>
</organism>
<dbReference type="CDD" id="cd00060">
    <property type="entry name" value="FHA"/>
    <property type="match status" value="1"/>
</dbReference>
<evidence type="ECO:0000313" key="9">
    <source>
        <dbReference type="EMBL" id="SET98782.1"/>
    </source>
</evidence>
<feature type="domain" description="Sigma-54 factor interaction" evidence="8">
    <location>
        <begin position="130"/>
        <end position="359"/>
    </location>
</feature>
<dbReference type="Pfam" id="PF00158">
    <property type="entry name" value="Sigma54_activat"/>
    <property type="match status" value="1"/>
</dbReference>
<evidence type="ECO:0000313" key="10">
    <source>
        <dbReference type="Proteomes" id="UP000199181"/>
    </source>
</evidence>
<protein>
    <submittedName>
        <fullName evidence="9">Regulatory protein, Fis family</fullName>
    </submittedName>
</protein>
<dbReference type="PROSITE" id="PS00676">
    <property type="entry name" value="SIGMA54_INTERACT_2"/>
    <property type="match status" value="1"/>
</dbReference>
<dbReference type="Gene3D" id="1.10.8.60">
    <property type="match status" value="1"/>
</dbReference>
<accession>A0A1I0INS6</accession>
<name>A0A1I0INS6_9BACT</name>
<dbReference type="PROSITE" id="PS00688">
    <property type="entry name" value="SIGMA54_INTERACT_3"/>
    <property type="match status" value="1"/>
</dbReference>
<dbReference type="Pfam" id="PF00498">
    <property type="entry name" value="FHA"/>
    <property type="match status" value="1"/>
</dbReference>
<reference evidence="10" key="1">
    <citation type="submission" date="2016-10" db="EMBL/GenBank/DDBJ databases">
        <authorList>
            <person name="Varghese N."/>
            <person name="Submissions S."/>
        </authorList>
    </citation>
    <scope>NUCLEOTIDE SEQUENCE [LARGE SCALE GENOMIC DNA]</scope>
    <source>
        <strain evidence="10">DSM 16858</strain>
    </source>
</reference>
<evidence type="ECO:0000259" key="8">
    <source>
        <dbReference type="PROSITE" id="PS50045"/>
    </source>
</evidence>
<evidence type="ECO:0000256" key="3">
    <source>
        <dbReference type="ARBA" id="ARBA00023015"/>
    </source>
</evidence>
<dbReference type="InterPro" id="IPR000253">
    <property type="entry name" value="FHA_dom"/>
</dbReference>
<dbReference type="InterPro" id="IPR025944">
    <property type="entry name" value="Sigma_54_int_dom_CS"/>
</dbReference>
<dbReference type="GO" id="GO:0006355">
    <property type="term" value="P:regulation of DNA-templated transcription"/>
    <property type="evidence" value="ECO:0007669"/>
    <property type="project" value="InterPro"/>
</dbReference>
<dbReference type="Pfam" id="PF25601">
    <property type="entry name" value="AAA_lid_14"/>
    <property type="match status" value="1"/>
</dbReference>
<dbReference type="FunFam" id="3.40.50.300:FF:000006">
    <property type="entry name" value="DNA-binding transcriptional regulator NtrC"/>
    <property type="match status" value="1"/>
</dbReference>
<dbReference type="GO" id="GO:0005524">
    <property type="term" value="F:ATP binding"/>
    <property type="evidence" value="ECO:0007669"/>
    <property type="project" value="UniProtKB-KW"/>
</dbReference>
<evidence type="ECO:0000256" key="1">
    <source>
        <dbReference type="ARBA" id="ARBA00022741"/>
    </source>
</evidence>
<evidence type="ECO:0000256" key="2">
    <source>
        <dbReference type="ARBA" id="ARBA00022840"/>
    </source>
</evidence>
<keyword evidence="10" id="KW-1185">Reference proteome</keyword>
<keyword evidence="3" id="KW-0805">Transcription regulation</keyword>
<dbReference type="PANTHER" id="PTHR32071:SF81">
    <property type="entry name" value="PROPIONATE CATABOLISM OPERON REGULATORY PROTEIN"/>
    <property type="match status" value="1"/>
</dbReference>
<evidence type="ECO:0000256" key="4">
    <source>
        <dbReference type="ARBA" id="ARBA00023125"/>
    </source>
</evidence>
<evidence type="ECO:0000259" key="7">
    <source>
        <dbReference type="PROSITE" id="PS50006"/>
    </source>
</evidence>
<dbReference type="Proteomes" id="UP000199181">
    <property type="component" value="Unassembled WGS sequence"/>
</dbReference>
<dbReference type="Pfam" id="PF02954">
    <property type="entry name" value="HTH_8"/>
    <property type="match status" value="1"/>
</dbReference>
<dbReference type="PANTHER" id="PTHR32071">
    <property type="entry name" value="TRANSCRIPTIONAL REGULATORY PROTEIN"/>
    <property type="match status" value="1"/>
</dbReference>
<feature type="region of interest" description="Disordered" evidence="6">
    <location>
        <begin position="384"/>
        <end position="412"/>
    </location>
</feature>
<keyword evidence="2" id="KW-0067">ATP-binding</keyword>
<dbReference type="PRINTS" id="PR01590">
    <property type="entry name" value="HTHFIS"/>
</dbReference>
<evidence type="ECO:0000256" key="5">
    <source>
        <dbReference type="ARBA" id="ARBA00023163"/>
    </source>
</evidence>
<keyword evidence="1" id="KW-0547">Nucleotide-binding</keyword>
<dbReference type="SUPFAM" id="SSF52540">
    <property type="entry name" value="P-loop containing nucleoside triphosphate hydrolases"/>
    <property type="match status" value="1"/>
</dbReference>
<dbReference type="GO" id="GO:0043565">
    <property type="term" value="F:sequence-specific DNA binding"/>
    <property type="evidence" value="ECO:0007669"/>
    <property type="project" value="InterPro"/>
</dbReference>
<keyword evidence="4" id="KW-0238">DNA-binding</keyword>
<dbReference type="InterPro" id="IPR058031">
    <property type="entry name" value="AAA_lid_NorR"/>
</dbReference>
<dbReference type="PROSITE" id="PS50045">
    <property type="entry name" value="SIGMA54_INTERACT_4"/>
    <property type="match status" value="1"/>
</dbReference>
<dbReference type="InterPro" id="IPR003593">
    <property type="entry name" value="AAA+_ATPase"/>
</dbReference>
<dbReference type="Gene3D" id="3.40.50.300">
    <property type="entry name" value="P-loop containing nucleotide triphosphate hydrolases"/>
    <property type="match status" value="1"/>
</dbReference>
<dbReference type="SUPFAM" id="SSF46689">
    <property type="entry name" value="Homeodomain-like"/>
    <property type="match status" value="1"/>
</dbReference>